<dbReference type="InterPro" id="IPR012768">
    <property type="entry name" value="Trehalose_TreZ"/>
</dbReference>
<keyword evidence="7 14" id="KW-0378">Hydrolase</keyword>
<dbReference type="STRING" id="580166.AUP43_04135"/>
<dbReference type="SUPFAM" id="SSF51445">
    <property type="entry name" value="(Trans)glycosidases"/>
    <property type="match status" value="1"/>
</dbReference>
<evidence type="ECO:0000256" key="7">
    <source>
        <dbReference type="ARBA" id="ARBA00022801"/>
    </source>
</evidence>
<name>A0A154WGV9_9PROT</name>
<dbReference type="GO" id="GO:0033942">
    <property type="term" value="F:4-alpha-D-(1-&gt;4)-alpha-D-glucanotrehalose trehalohydrolase activity"/>
    <property type="evidence" value="ECO:0007669"/>
    <property type="project" value="UniProtKB-EC"/>
</dbReference>
<evidence type="ECO:0000313" key="19">
    <source>
        <dbReference type="Proteomes" id="UP000076400"/>
    </source>
</evidence>
<dbReference type="UniPathway" id="UPA00299"/>
<dbReference type="RefSeq" id="WP_067551397.1">
    <property type="nucleotide sequence ID" value="NZ_LPXN01000002.1"/>
</dbReference>
<evidence type="ECO:0000256" key="13">
    <source>
        <dbReference type="NCBIfam" id="TIGR02402"/>
    </source>
</evidence>
<evidence type="ECO:0000256" key="8">
    <source>
        <dbReference type="ARBA" id="ARBA00023277"/>
    </source>
</evidence>
<dbReference type="PIRSF" id="PIRSF006337">
    <property type="entry name" value="Trehalose_TreZ"/>
    <property type="match status" value="1"/>
</dbReference>
<dbReference type="Gene3D" id="2.60.40.10">
    <property type="entry name" value="Immunoglobulins"/>
    <property type="match status" value="1"/>
</dbReference>
<evidence type="ECO:0000256" key="16">
    <source>
        <dbReference type="PIRSR" id="PIRSR006337-3"/>
    </source>
</evidence>
<proteinExistence type="inferred from homology"/>
<evidence type="ECO:0000256" key="3">
    <source>
        <dbReference type="ARBA" id="ARBA00008061"/>
    </source>
</evidence>
<dbReference type="Gene3D" id="3.20.20.80">
    <property type="entry name" value="Glycosidases"/>
    <property type="match status" value="1"/>
</dbReference>
<dbReference type="SUPFAM" id="SSF81296">
    <property type="entry name" value="E set domains"/>
    <property type="match status" value="1"/>
</dbReference>
<keyword evidence="8" id="KW-0119">Carbohydrate metabolism</keyword>
<evidence type="ECO:0000256" key="10">
    <source>
        <dbReference type="ARBA" id="ARBA00032057"/>
    </source>
</evidence>
<evidence type="ECO:0000256" key="1">
    <source>
        <dbReference type="ARBA" id="ARBA00004496"/>
    </source>
</evidence>
<dbReference type="InterPro" id="IPR044901">
    <property type="entry name" value="Trehalose_TreZ_E-set_sf"/>
</dbReference>
<comment type="similarity">
    <text evidence="3 14">Belongs to the glycosyl hydrolase 13 family.</text>
</comment>
<evidence type="ECO:0000256" key="5">
    <source>
        <dbReference type="ARBA" id="ARBA00015938"/>
    </source>
</evidence>
<dbReference type="NCBIfam" id="TIGR02402">
    <property type="entry name" value="trehalose_TreZ"/>
    <property type="match status" value="1"/>
</dbReference>
<evidence type="ECO:0000256" key="14">
    <source>
        <dbReference type="PIRNR" id="PIRNR006337"/>
    </source>
</evidence>
<dbReference type="EMBL" id="LPXN01000002">
    <property type="protein sequence ID" value="KZD12747.1"/>
    <property type="molecule type" value="Genomic_DNA"/>
</dbReference>
<feature type="site" description="Transition state stabilizer" evidence="16">
    <location>
        <position position="396"/>
    </location>
</feature>
<evidence type="ECO:0000256" key="11">
    <source>
        <dbReference type="ARBA" id="ARBA00033284"/>
    </source>
</evidence>
<evidence type="ECO:0000256" key="9">
    <source>
        <dbReference type="ARBA" id="ARBA00023295"/>
    </source>
</evidence>
<protein>
    <recommendedName>
        <fullName evidence="5 13">Malto-oligosyltrehalose trehalohydrolase</fullName>
        <shortName evidence="14">MTHase</shortName>
        <ecNumber evidence="4 13">3.2.1.141</ecNumber>
    </recommendedName>
    <alternativeName>
        <fullName evidence="11 14">4-alpha-D-((1-&gt;4)-alpha-D-glucano)trehalose trehalohydrolase</fullName>
    </alternativeName>
    <alternativeName>
        <fullName evidence="10 14">Maltooligosyl trehalose trehalohydrolase</fullName>
    </alternativeName>
</protein>
<evidence type="ECO:0000256" key="12">
    <source>
        <dbReference type="ARBA" id="ARBA00034013"/>
    </source>
</evidence>
<dbReference type="PANTHER" id="PTHR43651:SF11">
    <property type="entry name" value="MALTO-OLIGOSYLTREHALOSE TREHALOHYDROLASE"/>
    <property type="match status" value="1"/>
</dbReference>
<reference evidence="18 19" key="1">
    <citation type="submission" date="2015-12" db="EMBL/GenBank/DDBJ databases">
        <title>Genome sequence of Oceanibaculum pacificum MCCC 1A02656.</title>
        <authorList>
            <person name="Lu L."/>
            <person name="Lai Q."/>
            <person name="Shao Z."/>
            <person name="Qian P."/>
        </authorList>
    </citation>
    <scope>NUCLEOTIDE SEQUENCE [LARGE SCALE GENOMIC DNA]</scope>
    <source>
        <strain evidence="18 19">MCCC 1A02656</strain>
    </source>
</reference>
<dbReference type="Pfam" id="PF11941">
    <property type="entry name" value="DUF3459"/>
    <property type="match status" value="1"/>
</dbReference>
<dbReference type="InterPro" id="IPR013783">
    <property type="entry name" value="Ig-like_fold"/>
</dbReference>
<dbReference type="AlphaFoldDB" id="A0A154WGV9"/>
<feature type="active site" description="Proton donor" evidence="15">
    <location>
        <position position="298"/>
    </location>
</feature>
<dbReference type="PANTHER" id="PTHR43651">
    <property type="entry name" value="1,4-ALPHA-GLUCAN-BRANCHING ENZYME"/>
    <property type="match status" value="1"/>
</dbReference>
<dbReference type="InterPro" id="IPR006047">
    <property type="entry name" value="GH13_cat_dom"/>
</dbReference>
<comment type="caution">
    <text evidence="18">The sequence shown here is derived from an EMBL/GenBank/DDBJ whole genome shotgun (WGS) entry which is preliminary data.</text>
</comment>
<evidence type="ECO:0000256" key="4">
    <source>
        <dbReference type="ARBA" id="ARBA00012268"/>
    </source>
</evidence>
<dbReference type="GO" id="GO:0005992">
    <property type="term" value="P:trehalose biosynthetic process"/>
    <property type="evidence" value="ECO:0007669"/>
    <property type="project" value="UniProtKB-UniRule"/>
</dbReference>
<evidence type="ECO:0000259" key="17">
    <source>
        <dbReference type="SMART" id="SM00642"/>
    </source>
</evidence>
<comment type="catalytic activity">
    <reaction evidence="12 14">
        <text>hydrolysis of (1-&gt;4)-alpha-D-glucosidic linkage in 4-alpha-D-[(1-&gt;4)-alpha-D-glucanosyl]n trehalose to yield trehalose and (1-&gt;4)-alpha-D-glucan.</text>
        <dbReference type="EC" id="3.2.1.141"/>
    </reaction>
</comment>
<dbReference type="InterPro" id="IPR022567">
    <property type="entry name" value="DUF3459"/>
</dbReference>
<dbReference type="CDD" id="cd02853">
    <property type="entry name" value="E_set_MTHase_like_N"/>
    <property type="match status" value="1"/>
</dbReference>
<dbReference type="Gene3D" id="1.10.10.760">
    <property type="entry name" value="E-set domains of sugar-utilizing enzymes"/>
    <property type="match status" value="1"/>
</dbReference>
<organism evidence="18 19">
    <name type="scientific">Oceanibaculum pacificum</name>
    <dbReference type="NCBI Taxonomy" id="580166"/>
    <lineage>
        <taxon>Bacteria</taxon>
        <taxon>Pseudomonadati</taxon>
        <taxon>Pseudomonadota</taxon>
        <taxon>Alphaproteobacteria</taxon>
        <taxon>Rhodospirillales</taxon>
        <taxon>Oceanibaculaceae</taxon>
        <taxon>Oceanibaculum</taxon>
    </lineage>
</organism>
<evidence type="ECO:0000313" key="18">
    <source>
        <dbReference type="EMBL" id="KZD12747.1"/>
    </source>
</evidence>
<gene>
    <name evidence="18" type="ORF">AUP43_04135</name>
</gene>
<dbReference type="OrthoDB" id="9800174at2"/>
<keyword evidence="6" id="KW-0963">Cytoplasm</keyword>
<accession>A0A154WGV9</accession>
<keyword evidence="9 14" id="KW-0326">Glycosidase</keyword>
<comment type="pathway">
    <text evidence="2 14">Glycan biosynthesis; trehalose biosynthesis.</text>
</comment>
<comment type="subcellular location">
    <subcellularLocation>
        <location evidence="1 15">Cytoplasm</location>
    </subcellularLocation>
</comment>
<dbReference type="InterPro" id="IPR017853">
    <property type="entry name" value="GH"/>
</dbReference>
<evidence type="ECO:0000256" key="15">
    <source>
        <dbReference type="PIRSR" id="PIRSR006337-1"/>
    </source>
</evidence>
<evidence type="ECO:0000256" key="2">
    <source>
        <dbReference type="ARBA" id="ARBA00005199"/>
    </source>
</evidence>
<feature type="active site" description="Nucleophile" evidence="15">
    <location>
        <position position="263"/>
    </location>
</feature>
<sequence>MSGGFAFRKSWGAELFADGGARFRLWAPDAERLSLRLSGGADLPMQRTEMGWFEVQADGLTAGMEYGFVLPDGTCVPDPAARAQAGDVHGMSRLVDPTAYRWRTPDWRGRPWEETVIYELHVGAFSQTGDFDGVQRRLDYLARLGVTAVELMPVAQFSGERGWGYDGVLLYCPHRAYGGMEGLKRLVDAAHERGMMVFLDVVYNHFGPDGNYIHSYAPAFFDPKQHTPWGPTIRFEQPAVRSFFVENPLYWLEEYRLDGLRFDAIDQIADQADILILEEMAASIRQTFPNRHIHLATEDERNIVRLHPRDAENRPVLFTAEWNDDFHHAAHVTASGEEQGYYSDFAADPVGHLLRALTEGFAFQGEPYGPWDGKPRGVASNGQPPTAFVTFLQNHDQIGNRAFGERLTLLSDPRLLDILAAIHLLNPQVPLLYMGEEYGETRPFLFFTDFHGPLADAVREGRRREFAAFTAFSRDEIPDPNALSTFDSCRLDWGLADSAAGEARQNFYSRLLALRHHHIAPRLTDMLAMRATGQRLGERAFEVTWQLGDGALLRLLANLGERSISCPLAEEGATLLYGSGDGVLTSILGGSLPGYSLAVTLRKAPA</sequence>
<dbReference type="EC" id="3.2.1.141" evidence="4 13"/>
<dbReference type="Proteomes" id="UP000076400">
    <property type="component" value="Unassembled WGS sequence"/>
</dbReference>
<dbReference type="Pfam" id="PF00128">
    <property type="entry name" value="Alpha-amylase"/>
    <property type="match status" value="1"/>
</dbReference>
<dbReference type="InterPro" id="IPR014756">
    <property type="entry name" value="Ig_E-set"/>
</dbReference>
<keyword evidence="19" id="KW-1185">Reference proteome</keyword>
<feature type="domain" description="Glycosyl hydrolase family 13 catalytic" evidence="17">
    <location>
        <begin position="119"/>
        <end position="490"/>
    </location>
</feature>
<dbReference type="GO" id="GO:0005737">
    <property type="term" value="C:cytoplasm"/>
    <property type="evidence" value="ECO:0007669"/>
    <property type="project" value="UniProtKB-SubCell"/>
</dbReference>
<evidence type="ECO:0000256" key="6">
    <source>
        <dbReference type="ARBA" id="ARBA00022490"/>
    </source>
</evidence>
<dbReference type="SMART" id="SM00642">
    <property type="entry name" value="Aamy"/>
    <property type="match status" value="1"/>
</dbReference>
<dbReference type="CDD" id="cd11325">
    <property type="entry name" value="AmyAc_GTHase"/>
    <property type="match status" value="1"/>
</dbReference>